<keyword evidence="2" id="KW-0812">Transmembrane</keyword>
<gene>
    <name evidence="3" type="ORF">ACFO3J_19435</name>
</gene>
<feature type="transmembrane region" description="Helical" evidence="2">
    <location>
        <begin position="142"/>
        <end position="163"/>
    </location>
</feature>
<reference evidence="4" key="1">
    <citation type="journal article" date="2019" name="Int. J. Syst. Evol. Microbiol.">
        <title>The Global Catalogue of Microorganisms (GCM) 10K type strain sequencing project: providing services to taxonomists for standard genome sequencing and annotation.</title>
        <authorList>
            <consortium name="The Broad Institute Genomics Platform"/>
            <consortium name="The Broad Institute Genome Sequencing Center for Infectious Disease"/>
            <person name="Wu L."/>
            <person name="Ma J."/>
        </authorList>
    </citation>
    <scope>NUCLEOTIDE SEQUENCE [LARGE SCALE GENOMIC DNA]</scope>
    <source>
        <strain evidence="4">CGMCC 4.7237</strain>
    </source>
</reference>
<comment type="caution">
    <text evidence="3">The sequence shown here is derived from an EMBL/GenBank/DDBJ whole genome shotgun (WGS) entry which is preliminary data.</text>
</comment>
<keyword evidence="2" id="KW-0472">Membrane</keyword>
<sequence>MRQVAALLRAEAADLRAIAEGRGVQGRYADALRDGARELDVRLRETAERYERVQGGLTHWAGELDGFQAEAGRILHAARAEEAGNAGDVDSLAAHRRALARVTAQRDARAAHFADRIRDQIDDEIKDSWWDRCKDAIDEYQSVISFVVDVMGWVATGIAIAAITMTPAGWVAGLAVWLTFGVLAGHLLLASSADGSWADVAMDLFGLLTMKVGTVALTNLRGVRDATKLAAELAAEERAAETSARETRSLRDRTSAVVNRRASTRAERGRARHLRNIARAASVRAGHAASAAEAAVPLPEASRWEAAVVGGDRETANLHKDVQRLRAAYPESPEVQRASLGAEGHKGVFQGTWIVATAVDGVDKGAGTSDLFPWKTSYGPYGHFKNRYVREVGSRW</sequence>
<organism evidence="3 4">
    <name type="scientific">Streptomyces polygonati</name>
    <dbReference type="NCBI Taxonomy" id="1617087"/>
    <lineage>
        <taxon>Bacteria</taxon>
        <taxon>Bacillati</taxon>
        <taxon>Actinomycetota</taxon>
        <taxon>Actinomycetes</taxon>
        <taxon>Kitasatosporales</taxon>
        <taxon>Streptomycetaceae</taxon>
        <taxon>Streptomyces</taxon>
    </lineage>
</organism>
<dbReference type="Proteomes" id="UP001595765">
    <property type="component" value="Unassembled WGS sequence"/>
</dbReference>
<accession>A0ABV8HRY2</accession>
<keyword evidence="2" id="KW-1133">Transmembrane helix</keyword>
<dbReference type="RefSeq" id="WP_386430720.1">
    <property type="nucleotide sequence ID" value="NZ_JBHSBB010000013.1"/>
</dbReference>
<dbReference type="EMBL" id="JBHSBB010000013">
    <property type="protein sequence ID" value="MFC4033639.1"/>
    <property type="molecule type" value="Genomic_DNA"/>
</dbReference>
<evidence type="ECO:0000313" key="3">
    <source>
        <dbReference type="EMBL" id="MFC4033639.1"/>
    </source>
</evidence>
<protein>
    <submittedName>
        <fullName evidence="3">Uncharacterized protein</fullName>
    </submittedName>
</protein>
<feature type="region of interest" description="Disordered" evidence="1">
    <location>
        <begin position="240"/>
        <end position="270"/>
    </location>
</feature>
<evidence type="ECO:0000256" key="2">
    <source>
        <dbReference type="SAM" id="Phobius"/>
    </source>
</evidence>
<proteinExistence type="predicted"/>
<feature type="transmembrane region" description="Helical" evidence="2">
    <location>
        <begin position="169"/>
        <end position="189"/>
    </location>
</feature>
<keyword evidence="4" id="KW-1185">Reference proteome</keyword>
<name>A0ABV8HRY2_9ACTN</name>
<feature type="compositionally biased region" description="Basic and acidic residues" evidence="1">
    <location>
        <begin position="240"/>
        <end position="254"/>
    </location>
</feature>
<evidence type="ECO:0000256" key="1">
    <source>
        <dbReference type="SAM" id="MobiDB-lite"/>
    </source>
</evidence>
<evidence type="ECO:0000313" key="4">
    <source>
        <dbReference type="Proteomes" id="UP001595765"/>
    </source>
</evidence>